<dbReference type="AlphaFoldDB" id="T0K746"/>
<accession>T0K746</accession>
<proteinExistence type="predicted"/>
<dbReference type="Proteomes" id="UP000015530">
    <property type="component" value="Unassembled WGS sequence"/>
</dbReference>
<evidence type="ECO:0000313" key="2">
    <source>
        <dbReference type="Proteomes" id="UP000015530"/>
    </source>
</evidence>
<sequence>MKPSRFSLKKEQIRSWGSSDRYVWKNVQIAKMAERHWMDLTKD</sequence>
<organism evidence="1 2">
    <name type="scientific">Colletotrichum gloeosporioides (strain Cg-14)</name>
    <name type="common">Anthracnose fungus</name>
    <name type="synonym">Glomerella cingulata</name>
    <dbReference type="NCBI Taxonomy" id="1237896"/>
    <lineage>
        <taxon>Eukaryota</taxon>
        <taxon>Fungi</taxon>
        <taxon>Dikarya</taxon>
        <taxon>Ascomycota</taxon>
        <taxon>Pezizomycotina</taxon>
        <taxon>Sordariomycetes</taxon>
        <taxon>Hypocreomycetidae</taxon>
        <taxon>Glomerellales</taxon>
        <taxon>Glomerellaceae</taxon>
        <taxon>Colletotrichum</taxon>
        <taxon>Colletotrichum gloeosporioides species complex</taxon>
    </lineage>
</organism>
<protein>
    <submittedName>
        <fullName evidence="1">Uncharacterized protein</fullName>
    </submittedName>
</protein>
<name>T0K746_COLGC</name>
<dbReference type="EMBL" id="AMYD01002532">
    <property type="protein sequence ID" value="EQB48793.1"/>
    <property type="molecule type" value="Genomic_DNA"/>
</dbReference>
<gene>
    <name evidence="1" type="ORF">CGLO_11945</name>
</gene>
<reference evidence="2" key="1">
    <citation type="journal article" date="2013" name="Mol. Plant Microbe Interact.">
        <title>Global aspects of pacC regulation of pathogenicity genes in Colletotrichum gloeosporioides as revealed by transcriptome analysis.</title>
        <authorList>
            <person name="Alkan N."/>
            <person name="Meng X."/>
            <person name="Friedlander G."/>
            <person name="Reuveni E."/>
            <person name="Sukno S."/>
            <person name="Sherman A."/>
            <person name="Thon M."/>
            <person name="Fluhr R."/>
            <person name="Prusky D."/>
        </authorList>
    </citation>
    <scope>NUCLEOTIDE SEQUENCE [LARGE SCALE GENOMIC DNA]</scope>
    <source>
        <strain evidence="2">Cg-14</strain>
    </source>
</reference>
<evidence type="ECO:0000313" key="1">
    <source>
        <dbReference type="EMBL" id="EQB48793.1"/>
    </source>
</evidence>
<dbReference type="HOGENOM" id="CLU_3242097_0_0_1"/>
<comment type="caution">
    <text evidence="1">The sequence shown here is derived from an EMBL/GenBank/DDBJ whole genome shotgun (WGS) entry which is preliminary data.</text>
</comment>